<evidence type="ECO:0000313" key="2">
    <source>
        <dbReference type="EMBL" id="THU73935.1"/>
    </source>
</evidence>
<keyword evidence="3" id="KW-1185">Reference proteome</keyword>
<feature type="compositionally biased region" description="Basic and acidic residues" evidence="1">
    <location>
        <begin position="79"/>
        <end position="90"/>
    </location>
</feature>
<feature type="region of interest" description="Disordered" evidence="1">
    <location>
        <begin position="364"/>
        <end position="384"/>
    </location>
</feature>
<feature type="compositionally biased region" description="Basic and acidic residues" evidence="1">
    <location>
        <begin position="275"/>
        <end position="287"/>
    </location>
</feature>
<name>A0A4V4HA36_MUSBA</name>
<sequence>MERHREARRGSMAAATANGGGGGGGGLSRRRQRNSSGFRDSPEEDGRMEMPETSRLRDRGAKKDRDRDRSSRSKRRRGERTLHGSNRDRDEADESSEESIDQDEDDEDEDLSVPVRLPPSSPPLVNQAAASSPQHNHQINHHHQQQLPRKSFPPKVVKWKPDEMIGFTVPRKARSASKRSHETSGLGGAGGGGGGGDQITRQASISPSRLSPASTTQLSPSSSNGSLRKKMKQVSGAKIRPPKISKSTSLSHDEIEMEVAEVLYGMTRQFECLPKHDGHKVDSRDVDGGSGNEAKSRVSSTNSLSPSPVAYPSALPSSNSCSNPAPFAAIGGLCTPKFTFFPPLFSPTFFSSLTVTLVCAAPKRKKPRPVKFDEESPTSPVGVQHLSSLSVPFVAKIDSENQTKTEASSPRSEKNSASAAIKNGGESVDVLVSQALLSDVQQQQESTKTKKGKTQELHTSTGGSNNGDKVESKEELVPRAKGSACGGLDVNICDTAARKMAPDSPKEEMFKIDLMAPPPGKLSPERGDFNDFDPDHKPQGPDKETALKLKKDKTEEKPAESTVTRDEQQTEKSVQREIDSRKQVVIKQNLDLQLDLEKPKKDDSGIDKVQVQKQPAKDPKVEPKQEKIGTLASDAIDSWNLAWGFSTLWMISNHQKFARMNCFWTAAAGAAPLYGTKPYNPNIAPPSDASTPGNPTQGSFLGANMGTLQEAKGSPALASYMGSTSQEKMLSSSNTIMESAQRKPLIFQQVPHSAAANNMLHGPAFIFPINQQQATAAAANRAGGAKSTPGSAAEVRASAAMSSAVGSCGGGGTANPVNLSFASLPPNEAQYVAFVQNNMYPFPAHISGATAFRGTSNAQAMPFFYPPHMLHPSQLRPQQQQPAAGPLPHVQPSHHNPGNLSGSVQKHPQQLHGIKGSVSVANANGCPATNHRQDHLPQHSRPMECKGMEDDLPTTDGTIYQSQKGIFRQTISMPIHPQNFALMSAGAAAIAMGNGGGHGDKQPVYQQKQNMKVELAPPQAFAIPFASFGGAGTATPGLDFSSMVQNHAILQSLPENSRHGYHQMPTAAVAATTQAAEQKKVHQVSEDVKSVARELNTNMVGEEDRKIMVASKGLQHSFSFEKADNEPPISSVLSNSGVDVSARSVNLVHTSANGSRSTDRASGTATATSAATIVATSQQPQQHLIHLQKQQLQMQHQLASTRSKPSASSNNTNMHPESLVCLEVLPPPSSLKL</sequence>
<feature type="region of interest" description="Disordered" evidence="1">
    <location>
        <begin position="168"/>
        <end position="252"/>
    </location>
</feature>
<feature type="compositionally biased region" description="Basic and acidic residues" evidence="1">
    <location>
        <begin position="40"/>
        <end position="71"/>
    </location>
</feature>
<feature type="compositionally biased region" description="Gly residues" evidence="1">
    <location>
        <begin position="185"/>
        <end position="197"/>
    </location>
</feature>
<feature type="compositionally biased region" description="Basic and acidic residues" evidence="1">
    <location>
        <begin position="468"/>
        <end position="478"/>
    </location>
</feature>
<feature type="compositionally biased region" description="Polar residues" evidence="1">
    <location>
        <begin position="404"/>
        <end position="418"/>
    </location>
</feature>
<dbReference type="PANTHER" id="PTHR34798:SF2">
    <property type="entry name" value="PROTEIN TIME FOR COFFEE"/>
    <property type="match status" value="1"/>
</dbReference>
<feature type="compositionally biased region" description="Polar residues" evidence="1">
    <location>
        <begin position="199"/>
        <end position="226"/>
    </location>
</feature>
<feature type="region of interest" description="Disordered" evidence="1">
    <location>
        <begin position="275"/>
        <end position="316"/>
    </location>
</feature>
<feature type="compositionally biased region" description="Polar residues" evidence="1">
    <location>
        <begin position="457"/>
        <end position="467"/>
    </location>
</feature>
<dbReference type="STRING" id="52838.A0A4V4HA36"/>
<feature type="region of interest" description="Disordered" evidence="1">
    <location>
        <begin position="440"/>
        <end position="578"/>
    </location>
</feature>
<feature type="compositionally biased region" description="Polar residues" evidence="1">
    <location>
        <begin position="297"/>
        <end position="306"/>
    </location>
</feature>
<feature type="region of interest" description="Disordered" evidence="1">
    <location>
        <begin position="872"/>
        <end position="909"/>
    </location>
</feature>
<feature type="region of interest" description="Disordered" evidence="1">
    <location>
        <begin position="1192"/>
        <end position="1233"/>
    </location>
</feature>
<dbReference type="AlphaFoldDB" id="A0A4V4HA36"/>
<evidence type="ECO:0000256" key="1">
    <source>
        <dbReference type="SAM" id="MobiDB-lite"/>
    </source>
</evidence>
<evidence type="ECO:0000313" key="3">
    <source>
        <dbReference type="Proteomes" id="UP000317650"/>
    </source>
</evidence>
<gene>
    <name evidence="2" type="ORF">C4D60_Mb04t28090</name>
</gene>
<dbReference type="GO" id="GO:0042752">
    <property type="term" value="P:regulation of circadian rhythm"/>
    <property type="evidence" value="ECO:0007669"/>
    <property type="project" value="InterPro"/>
</dbReference>
<feature type="compositionally biased region" description="Gly residues" evidence="1">
    <location>
        <begin position="18"/>
        <end position="27"/>
    </location>
</feature>
<organism evidence="2 3">
    <name type="scientific">Musa balbisiana</name>
    <name type="common">Banana</name>
    <dbReference type="NCBI Taxonomy" id="52838"/>
    <lineage>
        <taxon>Eukaryota</taxon>
        <taxon>Viridiplantae</taxon>
        <taxon>Streptophyta</taxon>
        <taxon>Embryophyta</taxon>
        <taxon>Tracheophyta</taxon>
        <taxon>Spermatophyta</taxon>
        <taxon>Magnoliopsida</taxon>
        <taxon>Liliopsida</taxon>
        <taxon>Zingiberales</taxon>
        <taxon>Musaceae</taxon>
        <taxon>Musa</taxon>
    </lineage>
</organism>
<feature type="compositionally biased region" description="Polar residues" evidence="1">
    <location>
        <begin position="1199"/>
        <end position="1215"/>
    </location>
</feature>
<proteinExistence type="predicted"/>
<feature type="compositionally biased region" description="Acidic residues" evidence="1">
    <location>
        <begin position="91"/>
        <end position="111"/>
    </location>
</feature>
<dbReference type="PANTHER" id="PTHR34798">
    <property type="entry name" value="PROTEIN TIME FOR COFFEE"/>
    <property type="match status" value="1"/>
</dbReference>
<feature type="region of interest" description="Disordered" evidence="1">
    <location>
        <begin position="1"/>
        <end position="155"/>
    </location>
</feature>
<reference evidence="2 3" key="1">
    <citation type="journal article" date="2019" name="Nat. Plants">
        <title>Genome sequencing of Musa balbisiana reveals subgenome evolution and function divergence in polyploid bananas.</title>
        <authorList>
            <person name="Yao X."/>
        </authorList>
    </citation>
    <scope>NUCLEOTIDE SEQUENCE [LARGE SCALE GENOMIC DNA]</scope>
    <source>
        <strain evidence="3">cv. DH-PKW</strain>
        <tissue evidence="2">Leaves</tissue>
    </source>
</reference>
<dbReference type="EMBL" id="PYDT01000001">
    <property type="protein sequence ID" value="THU73935.1"/>
    <property type="molecule type" value="Genomic_DNA"/>
</dbReference>
<comment type="caution">
    <text evidence="2">The sequence shown here is derived from an EMBL/GenBank/DDBJ whole genome shotgun (WGS) entry which is preliminary data.</text>
</comment>
<feature type="compositionally biased region" description="Basic and acidic residues" evidence="1">
    <location>
        <begin position="615"/>
        <end position="625"/>
    </location>
</feature>
<feature type="region of interest" description="Disordered" evidence="1">
    <location>
        <begin position="596"/>
        <end position="625"/>
    </location>
</feature>
<feature type="compositionally biased region" description="Polar residues" evidence="1">
    <location>
        <begin position="893"/>
        <end position="908"/>
    </location>
</feature>
<feature type="compositionally biased region" description="Basic and acidic residues" evidence="1">
    <location>
        <begin position="523"/>
        <end position="578"/>
    </location>
</feature>
<feature type="region of interest" description="Disordered" evidence="1">
    <location>
        <begin position="400"/>
        <end position="421"/>
    </location>
</feature>
<feature type="compositionally biased region" description="Basic and acidic residues" evidence="1">
    <location>
        <begin position="496"/>
        <end position="511"/>
    </location>
</feature>
<feature type="compositionally biased region" description="Basic and acidic residues" evidence="1">
    <location>
        <begin position="596"/>
        <end position="606"/>
    </location>
</feature>
<dbReference type="GO" id="GO:0005634">
    <property type="term" value="C:nucleus"/>
    <property type="evidence" value="ECO:0007669"/>
    <property type="project" value="TreeGrafter"/>
</dbReference>
<feature type="compositionally biased region" description="Low complexity" evidence="1">
    <location>
        <begin position="872"/>
        <end position="888"/>
    </location>
</feature>
<dbReference type="Proteomes" id="UP000317650">
    <property type="component" value="Chromosome 4"/>
</dbReference>
<protein>
    <recommendedName>
        <fullName evidence="4">Protein TIME FOR COFFEE</fullName>
    </recommendedName>
</protein>
<evidence type="ECO:0008006" key="4">
    <source>
        <dbReference type="Google" id="ProtNLM"/>
    </source>
</evidence>
<dbReference type="InterPro" id="IPR039317">
    <property type="entry name" value="TIC"/>
</dbReference>
<accession>A0A4V4HA36</accession>